<proteinExistence type="predicted"/>
<evidence type="ECO:0000313" key="3">
    <source>
        <dbReference type="Proteomes" id="UP001374803"/>
    </source>
</evidence>
<dbReference type="PROSITE" id="PS51257">
    <property type="entry name" value="PROKAR_LIPOPROTEIN"/>
    <property type="match status" value="1"/>
</dbReference>
<evidence type="ECO:0000256" key="1">
    <source>
        <dbReference type="SAM" id="SignalP"/>
    </source>
</evidence>
<reference evidence="2" key="1">
    <citation type="submission" date="2021-12" db="EMBL/GenBank/DDBJ databases">
        <title>Discovery of the Pendulisporaceae a myxobacterial family with distinct sporulation behavior and unique specialized metabolism.</title>
        <authorList>
            <person name="Garcia R."/>
            <person name="Popoff A."/>
            <person name="Bader C.D."/>
            <person name="Loehr J."/>
            <person name="Walesch S."/>
            <person name="Walt C."/>
            <person name="Boldt J."/>
            <person name="Bunk B."/>
            <person name="Haeckl F.J.F.P.J."/>
            <person name="Gunesch A.P."/>
            <person name="Birkelbach J."/>
            <person name="Nuebel U."/>
            <person name="Pietschmann T."/>
            <person name="Bach T."/>
            <person name="Mueller R."/>
        </authorList>
    </citation>
    <scope>NUCLEOTIDE SEQUENCE</scope>
    <source>
        <strain evidence="2">MSr11367</strain>
    </source>
</reference>
<organism evidence="2 3">
    <name type="scientific">Pendulispora rubella</name>
    <dbReference type="NCBI Taxonomy" id="2741070"/>
    <lineage>
        <taxon>Bacteria</taxon>
        <taxon>Pseudomonadati</taxon>
        <taxon>Myxococcota</taxon>
        <taxon>Myxococcia</taxon>
        <taxon>Myxococcales</taxon>
        <taxon>Sorangiineae</taxon>
        <taxon>Pendulisporaceae</taxon>
        <taxon>Pendulispora</taxon>
    </lineage>
</organism>
<dbReference type="RefSeq" id="WP_394830985.1">
    <property type="nucleotide sequence ID" value="NZ_CP089929.1"/>
</dbReference>
<keyword evidence="3" id="KW-1185">Reference proteome</keyword>
<name>A0ABZ2KRU3_9BACT</name>
<feature type="chain" id="PRO_5046567513" evidence="1">
    <location>
        <begin position="21"/>
        <end position="116"/>
    </location>
</feature>
<protein>
    <submittedName>
        <fullName evidence="2">Uncharacterized protein</fullName>
    </submittedName>
</protein>
<sequence length="116" mass="12192">MKTRIGFAIFAMGALLGAGACGSPAGSTGNTGEPAAYPAATMGSLDMSAVHEAEERAAAERPTSPPIKRAFLRGHFETRNTEFPVEVEQAMAGVRTDRPVIVWAASEPKAHSRLSH</sequence>
<dbReference type="Proteomes" id="UP001374803">
    <property type="component" value="Chromosome"/>
</dbReference>
<feature type="signal peptide" evidence="1">
    <location>
        <begin position="1"/>
        <end position="20"/>
    </location>
</feature>
<keyword evidence="1" id="KW-0732">Signal</keyword>
<gene>
    <name evidence="2" type="ORF">LVJ94_31200</name>
</gene>
<dbReference type="EMBL" id="CP089983">
    <property type="protein sequence ID" value="WXB01373.1"/>
    <property type="molecule type" value="Genomic_DNA"/>
</dbReference>
<evidence type="ECO:0000313" key="2">
    <source>
        <dbReference type="EMBL" id="WXB01373.1"/>
    </source>
</evidence>
<accession>A0ABZ2KRU3</accession>